<dbReference type="Proteomes" id="UP000823486">
    <property type="component" value="Unassembled WGS sequence"/>
</dbReference>
<dbReference type="InterPro" id="IPR001610">
    <property type="entry name" value="PAC"/>
</dbReference>
<evidence type="ECO:0000259" key="3">
    <source>
        <dbReference type="PROSITE" id="PS50883"/>
    </source>
</evidence>
<dbReference type="NCBIfam" id="TIGR00229">
    <property type="entry name" value="sensory_box"/>
    <property type="match status" value="3"/>
</dbReference>
<feature type="domain" description="EAL" evidence="3">
    <location>
        <begin position="585"/>
        <end position="839"/>
    </location>
</feature>
<dbReference type="RefSeq" id="WP_204538327.1">
    <property type="nucleotide sequence ID" value="NZ_JAFBFI010000002.1"/>
</dbReference>
<dbReference type="InterPro" id="IPR001633">
    <property type="entry name" value="EAL_dom"/>
</dbReference>
<dbReference type="PROSITE" id="PS50113">
    <property type="entry name" value="PAC"/>
    <property type="match status" value="3"/>
</dbReference>
<dbReference type="SMART" id="SM00091">
    <property type="entry name" value="PAS"/>
    <property type="match status" value="3"/>
</dbReference>
<comment type="caution">
    <text evidence="5">The sequence shown here is derived from an EMBL/GenBank/DDBJ whole genome shotgun (WGS) entry which is preliminary data.</text>
</comment>
<evidence type="ECO:0000313" key="5">
    <source>
        <dbReference type="EMBL" id="MBM7691197.1"/>
    </source>
</evidence>
<feature type="domain" description="PAS" evidence="1">
    <location>
        <begin position="31"/>
        <end position="100"/>
    </location>
</feature>
<dbReference type="PROSITE" id="PS50112">
    <property type="entry name" value="PAS"/>
    <property type="match status" value="3"/>
</dbReference>
<keyword evidence="6" id="KW-1185">Reference proteome</keyword>
<organism evidence="5 6">
    <name type="scientific">Peribacillus deserti</name>
    <dbReference type="NCBI Taxonomy" id="673318"/>
    <lineage>
        <taxon>Bacteria</taxon>
        <taxon>Bacillati</taxon>
        <taxon>Bacillota</taxon>
        <taxon>Bacilli</taxon>
        <taxon>Bacillales</taxon>
        <taxon>Bacillaceae</taxon>
        <taxon>Peribacillus</taxon>
    </lineage>
</organism>
<dbReference type="InterPro" id="IPR035965">
    <property type="entry name" value="PAS-like_dom_sf"/>
</dbReference>
<dbReference type="Gene3D" id="2.10.70.100">
    <property type="match status" value="1"/>
</dbReference>
<dbReference type="Pfam" id="PF00563">
    <property type="entry name" value="EAL"/>
    <property type="match status" value="1"/>
</dbReference>
<dbReference type="InterPro" id="IPR000014">
    <property type="entry name" value="PAS"/>
</dbReference>
<feature type="domain" description="PAC" evidence="2">
    <location>
        <begin position="232"/>
        <end position="284"/>
    </location>
</feature>
<dbReference type="NCBIfam" id="TIGR00254">
    <property type="entry name" value="GGDEF"/>
    <property type="match status" value="1"/>
</dbReference>
<dbReference type="CDD" id="cd00130">
    <property type="entry name" value="PAS"/>
    <property type="match status" value="3"/>
</dbReference>
<dbReference type="InterPro" id="IPR035919">
    <property type="entry name" value="EAL_sf"/>
</dbReference>
<dbReference type="InterPro" id="IPR013656">
    <property type="entry name" value="PAS_4"/>
</dbReference>
<dbReference type="Pfam" id="PF08447">
    <property type="entry name" value="PAS_3"/>
    <property type="match status" value="2"/>
</dbReference>
<dbReference type="InterPro" id="IPR000160">
    <property type="entry name" value="GGDEF_dom"/>
</dbReference>
<evidence type="ECO:0000259" key="4">
    <source>
        <dbReference type="PROSITE" id="PS50887"/>
    </source>
</evidence>
<evidence type="ECO:0000313" key="6">
    <source>
        <dbReference type="Proteomes" id="UP000823486"/>
    </source>
</evidence>
<dbReference type="SUPFAM" id="SSF55785">
    <property type="entry name" value="PYP-like sensor domain (PAS domain)"/>
    <property type="match status" value="3"/>
</dbReference>
<dbReference type="Pfam" id="PF00990">
    <property type="entry name" value="GGDEF"/>
    <property type="match status" value="1"/>
</dbReference>
<dbReference type="InterPro" id="IPR009875">
    <property type="entry name" value="PilZ_domain"/>
</dbReference>
<dbReference type="InterPro" id="IPR013655">
    <property type="entry name" value="PAS_fold_3"/>
</dbReference>
<reference evidence="5 6" key="1">
    <citation type="submission" date="2021-01" db="EMBL/GenBank/DDBJ databases">
        <title>Genomic Encyclopedia of Type Strains, Phase IV (KMG-IV): sequencing the most valuable type-strain genomes for metagenomic binning, comparative biology and taxonomic classification.</title>
        <authorList>
            <person name="Goeker M."/>
        </authorList>
    </citation>
    <scope>NUCLEOTIDE SEQUENCE [LARGE SCALE GENOMIC DNA]</scope>
    <source>
        <strain evidence="5 6">DSM 105482</strain>
    </source>
</reference>
<name>A0ABS2QDM1_9BACI</name>
<dbReference type="PANTHER" id="PTHR44757">
    <property type="entry name" value="DIGUANYLATE CYCLASE DGCP"/>
    <property type="match status" value="1"/>
</dbReference>
<evidence type="ECO:0000259" key="2">
    <source>
        <dbReference type="PROSITE" id="PS50113"/>
    </source>
</evidence>
<dbReference type="InterPro" id="IPR000700">
    <property type="entry name" value="PAS-assoc_C"/>
</dbReference>
<dbReference type="InterPro" id="IPR029787">
    <property type="entry name" value="Nucleotide_cyclase"/>
</dbReference>
<dbReference type="InterPro" id="IPR043128">
    <property type="entry name" value="Rev_trsase/Diguanyl_cyclase"/>
</dbReference>
<dbReference type="SMART" id="SM00052">
    <property type="entry name" value="EAL"/>
    <property type="match status" value="1"/>
</dbReference>
<dbReference type="PROSITE" id="PS50883">
    <property type="entry name" value="EAL"/>
    <property type="match status" value="1"/>
</dbReference>
<dbReference type="CDD" id="cd01949">
    <property type="entry name" value="GGDEF"/>
    <property type="match status" value="1"/>
</dbReference>
<dbReference type="EMBL" id="JAFBFI010000002">
    <property type="protein sequence ID" value="MBM7691197.1"/>
    <property type="molecule type" value="Genomic_DNA"/>
</dbReference>
<dbReference type="SMART" id="SM00086">
    <property type="entry name" value="PAC"/>
    <property type="match status" value="3"/>
</dbReference>
<dbReference type="Pfam" id="PF07238">
    <property type="entry name" value="PilZ"/>
    <property type="match status" value="1"/>
</dbReference>
<feature type="domain" description="PAC" evidence="2">
    <location>
        <begin position="102"/>
        <end position="154"/>
    </location>
</feature>
<dbReference type="PROSITE" id="PS50887">
    <property type="entry name" value="GGDEF"/>
    <property type="match status" value="1"/>
</dbReference>
<gene>
    <name evidence="5" type="ORF">JOC77_000602</name>
</gene>
<feature type="domain" description="PAC" evidence="2">
    <location>
        <begin position="358"/>
        <end position="410"/>
    </location>
</feature>
<evidence type="ECO:0000259" key="1">
    <source>
        <dbReference type="PROSITE" id="PS50112"/>
    </source>
</evidence>
<dbReference type="Gene3D" id="3.30.70.270">
    <property type="match status" value="1"/>
</dbReference>
<feature type="domain" description="GGDEF" evidence="4">
    <location>
        <begin position="443"/>
        <end position="576"/>
    </location>
</feature>
<dbReference type="Gene3D" id="3.30.450.20">
    <property type="entry name" value="PAS domain"/>
    <property type="match status" value="3"/>
</dbReference>
<proteinExistence type="predicted"/>
<feature type="domain" description="PAS" evidence="1">
    <location>
        <begin position="181"/>
        <end position="228"/>
    </location>
</feature>
<dbReference type="SUPFAM" id="SSF55073">
    <property type="entry name" value="Nucleotide cyclase"/>
    <property type="match status" value="1"/>
</dbReference>
<accession>A0ABS2QDM1</accession>
<dbReference type="SUPFAM" id="SSF141868">
    <property type="entry name" value="EAL domain-like"/>
    <property type="match status" value="1"/>
</dbReference>
<dbReference type="InterPro" id="IPR052155">
    <property type="entry name" value="Biofilm_reg_signaling"/>
</dbReference>
<dbReference type="CDD" id="cd01948">
    <property type="entry name" value="EAL"/>
    <property type="match status" value="1"/>
</dbReference>
<feature type="domain" description="PAS" evidence="1">
    <location>
        <begin position="285"/>
        <end position="356"/>
    </location>
</feature>
<protein>
    <submittedName>
        <fullName evidence="5">Diguanylate cyclase (GGDEF)-like protein/PAS domain S-box-containing protein</fullName>
    </submittedName>
</protein>
<dbReference type="SMART" id="SM00267">
    <property type="entry name" value="GGDEF"/>
    <property type="match status" value="1"/>
</dbReference>
<dbReference type="Pfam" id="PF08448">
    <property type="entry name" value="PAS_4"/>
    <property type="match status" value="1"/>
</dbReference>
<dbReference type="Gene3D" id="3.20.20.450">
    <property type="entry name" value="EAL domain"/>
    <property type="match status" value="1"/>
</dbReference>
<dbReference type="PANTHER" id="PTHR44757:SF2">
    <property type="entry name" value="BIOFILM ARCHITECTURE MAINTENANCE PROTEIN MBAA"/>
    <property type="match status" value="1"/>
</dbReference>
<sequence length="992" mass="114053">MKIINSLKNLKDTLIPAPLGTFFPNAESTFNKELFHELFDHHPDAVFMIDTNGHILSYNHSVKLIFGYEDKDLKGEFSRYFTKECQLKRNRVFQLVLEGKAFSYQGEVLHRNGTQINIEFTYIPIVNYDKQVLGVYCIAKNITSYIRNQNELIKIQNSLENAQVAANIGSWDYDIIEDEAYWSNQTYKIFGIDKTEDFVPSFNNVLSYIHPEDQEHVRNIVEKSIENGHERYMTEYRILHRDGSIIYVNETADVILDENDTPVRLIGIIQNITKSKIAETRLSASEARFKNIYSNLEVGIWSFDVEKKEYLLLSPGIEDVTGYLPEDFKKMSWESIIHKDDAAAYSNIKTKLKRGESIQHRYRILDPAGNVRWLQDQTIPVLDSCGNLIRVDGIISNISEHQEYEEKIRHLAYHDYLTELPNRRWFEEKIESLITCIQDKKNQKFSIIYLNLDRFKNINDTLGITIADQLLQKFSERILNILNDSSSISRLSGDEFGIILWNFINLDEPVTLARKILDAMKEAFYIHDFEIFVTTSIGISTYPTDGKTKEVILRNADAALYLAKDKGKNNFQIYSSSLNIATYKAFSIESSLRNAIKNDEFILHFQPRVEAGTGKIVSAEALIRWNHPTWGLISPGEFIPIAEKSDLILDIGDWVLIKVCNYINEWKKRDAPLVPISINISAKRFLKNDWVINIIDFIEETHTDPRLLEFEITESTLIKHEEVVESAIDSLKKIGIRFALDDFGTGYSSLTYLNRFAIDTIKIDKSFIQKISKSDSDKIITKSIIFLARGLKMRVVAEGVETPEQLVFLQKLGCEEIQGFLFSKPVPEKEFQSLLKKETLKPSKYHSQSEAIANRRKYDRVSLPLPLRAEMTLTSIQGKKVSVGKSETLIEDIGLGGLRFLTNINLPVRPDLELQFDTRVMGQNVQLIGHIVWKQEISEVFQYGLQFFLNEKAKVSIAKMVKKLSVQLHNSSGLPDSAFTEENPITYIKNIK</sequence>